<dbReference type="Gene3D" id="3.40.50.10210">
    <property type="match status" value="1"/>
</dbReference>
<dbReference type="NCBIfam" id="NF000996">
    <property type="entry name" value="PRK00105.1"/>
    <property type="match status" value="1"/>
</dbReference>
<dbReference type="InterPro" id="IPR023195">
    <property type="entry name" value="Nict_dMeBzImd_PRibTrfase_N"/>
</dbReference>
<dbReference type="Gene3D" id="1.10.1610.10">
    <property type="match status" value="1"/>
</dbReference>
<evidence type="ECO:0000256" key="9">
    <source>
        <dbReference type="ARBA" id="ARBA00030686"/>
    </source>
</evidence>
<keyword evidence="5 11" id="KW-0169">Cobalamin biosynthesis</keyword>
<keyword evidence="7 11" id="KW-0808">Transferase</keyword>
<dbReference type="GO" id="GO:0008939">
    <property type="term" value="F:nicotinate-nucleotide-dimethylbenzimidazole phosphoribosyltransferase activity"/>
    <property type="evidence" value="ECO:0007669"/>
    <property type="project" value="UniProtKB-UniRule"/>
</dbReference>
<evidence type="ECO:0000256" key="10">
    <source>
        <dbReference type="ARBA" id="ARBA00047340"/>
    </source>
</evidence>
<organism evidence="12 13">
    <name type="scientific">Phenylobacterium haematophilum</name>
    <dbReference type="NCBI Taxonomy" id="98513"/>
    <lineage>
        <taxon>Bacteria</taxon>
        <taxon>Pseudomonadati</taxon>
        <taxon>Pseudomonadota</taxon>
        <taxon>Alphaproteobacteria</taxon>
        <taxon>Caulobacterales</taxon>
        <taxon>Caulobacteraceae</taxon>
        <taxon>Phenylobacterium</taxon>
    </lineage>
</organism>
<keyword evidence="6 11" id="KW-0328">Glycosyltransferase</keyword>
<evidence type="ECO:0000256" key="6">
    <source>
        <dbReference type="ARBA" id="ARBA00022676"/>
    </source>
</evidence>
<comment type="function">
    <text evidence="11">Catalyzes the synthesis of alpha-ribazole-5'-phosphate from nicotinate mononucleotide (NAMN) and 5,6-dimethylbenzimidazole (DMB).</text>
</comment>
<comment type="caution">
    <text evidence="12">The sequence shown here is derived from an EMBL/GenBank/DDBJ whole genome shotgun (WGS) entry which is preliminary data.</text>
</comment>
<dbReference type="NCBIfam" id="TIGR03160">
    <property type="entry name" value="cobT_DBIPRT"/>
    <property type="match status" value="1"/>
</dbReference>
<accession>A0A839ZYG2</accession>
<comment type="pathway">
    <text evidence="1 11">Nucleoside biosynthesis; alpha-ribazole biosynthesis; alpha-ribazole from 5,6-dimethylbenzimidazole: step 1/2.</text>
</comment>
<dbReference type="GO" id="GO:0009236">
    <property type="term" value="P:cobalamin biosynthetic process"/>
    <property type="evidence" value="ECO:0007669"/>
    <property type="project" value="UniProtKB-UniRule"/>
</dbReference>
<name>A0A839ZYG2_9CAUL</name>
<dbReference type="RefSeq" id="WP_183772708.1">
    <property type="nucleotide sequence ID" value="NZ_JACIDK010000003.1"/>
</dbReference>
<dbReference type="InterPro" id="IPR017846">
    <property type="entry name" value="Nict_dMeBzImd_PRibTrfase_bact"/>
</dbReference>
<feature type="active site" description="Proton acceptor" evidence="11">
    <location>
        <position position="310"/>
    </location>
</feature>
<dbReference type="Pfam" id="PF02277">
    <property type="entry name" value="DBI_PRT"/>
    <property type="match status" value="1"/>
</dbReference>
<evidence type="ECO:0000256" key="8">
    <source>
        <dbReference type="ARBA" id="ARBA00022801"/>
    </source>
</evidence>
<evidence type="ECO:0000256" key="11">
    <source>
        <dbReference type="HAMAP-Rule" id="MF_00230"/>
    </source>
</evidence>
<dbReference type="GO" id="GO:0016787">
    <property type="term" value="F:hydrolase activity"/>
    <property type="evidence" value="ECO:0007669"/>
    <property type="project" value="UniProtKB-KW"/>
</dbReference>
<dbReference type="CDD" id="cd02439">
    <property type="entry name" value="DMB-PRT_CobT"/>
    <property type="match status" value="1"/>
</dbReference>
<gene>
    <name evidence="11" type="primary">cobT</name>
    <name evidence="12" type="ORF">GGQ61_002323</name>
</gene>
<dbReference type="PANTHER" id="PTHR43463">
    <property type="entry name" value="NICOTINATE-NUCLEOTIDE--DIMETHYLBENZIMIDAZOLE PHOSPHORIBOSYLTRANSFERASE"/>
    <property type="match status" value="1"/>
</dbReference>
<dbReference type="FunFam" id="3.40.50.10210:FF:000001">
    <property type="entry name" value="Nicotinate-nucleotide--dimethylbenzimidazole phosphoribosyltransferase"/>
    <property type="match status" value="1"/>
</dbReference>
<dbReference type="PANTHER" id="PTHR43463:SF1">
    <property type="entry name" value="NICOTINATE-NUCLEOTIDE--DIMETHYLBENZIMIDAZOLE PHOSPHORIBOSYLTRANSFERASE"/>
    <property type="match status" value="1"/>
</dbReference>
<dbReference type="Proteomes" id="UP000530564">
    <property type="component" value="Unassembled WGS sequence"/>
</dbReference>
<dbReference type="SUPFAM" id="SSF52733">
    <property type="entry name" value="Nicotinate mononucleotide:5,6-dimethylbenzimidazole phosphoribosyltransferase (CobT)"/>
    <property type="match status" value="1"/>
</dbReference>
<keyword evidence="13" id="KW-1185">Reference proteome</keyword>
<dbReference type="InterPro" id="IPR003200">
    <property type="entry name" value="Nict_dMeBzImd_PRibTrfase"/>
</dbReference>
<reference evidence="12 13" key="1">
    <citation type="submission" date="2020-08" db="EMBL/GenBank/DDBJ databases">
        <title>Genomic Encyclopedia of Type Strains, Phase IV (KMG-IV): sequencing the most valuable type-strain genomes for metagenomic binning, comparative biology and taxonomic classification.</title>
        <authorList>
            <person name="Goeker M."/>
        </authorList>
    </citation>
    <scope>NUCLEOTIDE SEQUENCE [LARGE SCALE GENOMIC DNA]</scope>
    <source>
        <strain evidence="12 13">DSM 21793</strain>
    </source>
</reference>
<dbReference type="InterPro" id="IPR036087">
    <property type="entry name" value="Nict_dMeBzImd_PRibTrfase_sf"/>
</dbReference>
<keyword evidence="8" id="KW-0378">Hydrolase</keyword>
<protein>
    <recommendedName>
        <fullName evidence="4 11">Nicotinate-nucleotide--dimethylbenzimidazole phosphoribosyltransferase</fullName>
        <shortName evidence="11">NN:DBI PRT</shortName>
        <ecNumber evidence="3 11">2.4.2.21</ecNumber>
    </recommendedName>
    <alternativeName>
        <fullName evidence="9 11">N(1)-alpha-phosphoribosyltransferase</fullName>
    </alternativeName>
</protein>
<comment type="catalytic activity">
    <reaction evidence="10 11">
        <text>5,6-dimethylbenzimidazole + nicotinate beta-D-ribonucleotide = alpha-ribazole 5'-phosphate + nicotinate + H(+)</text>
        <dbReference type="Rhea" id="RHEA:11196"/>
        <dbReference type="ChEBI" id="CHEBI:15378"/>
        <dbReference type="ChEBI" id="CHEBI:15890"/>
        <dbReference type="ChEBI" id="CHEBI:32544"/>
        <dbReference type="ChEBI" id="CHEBI:57502"/>
        <dbReference type="ChEBI" id="CHEBI:57918"/>
        <dbReference type="EC" id="2.4.2.21"/>
    </reaction>
</comment>
<evidence type="ECO:0000256" key="5">
    <source>
        <dbReference type="ARBA" id="ARBA00022573"/>
    </source>
</evidence>
<proteinExistence type="inferred from homology"/>
<evidence type="ECO:0000256" key="7">
    <source>
        <dbReference type="ARBA" id="ARBA00022679"/>
    </source>
</evidence>
<evidence type="ECO:0000256" key="2">
    <source>
        <dbReference type="ARBA" id="ARBA00007110"/>
    </source>
</evidence>
<evidence type="ECO:0000256" key="4">
    <source>
        <dbReference type="ARBA" id="ARBA00015486"/>
    </source>
</evidence>
<evidence type="ECO:0000256" key="1">
    <source>
        <dbReference type="ARBA" id="ARBA00005049"/>
    </source>
</evidence>
<dbReference type="EC" id="2.4.2.21" evidence="3 11"/>
<evidence type="ECO:0000313" key="12">
    <source>
        <dbReference type="EMBL" id="MBB3891595.1"/>
    </source>
</evidence>
<evidence type="ECO:0000313" key="13">
    <source>
        <dbReference type="Proteomes" id="UP000530564"/>
    </source>
</evidence>
<dbReference type="UniPathway" id="UPA00061">
    <property type="reaction ID" value="UER00516"/>
</dbReference>
<dbReference type="HAMAP" id="MF_00230">
    <property type="entry name" value="CobT"/>
    <property type="match status" value="1"/>
</dbReference>
<dbReference type="PROSITE" id="PS00136">
    <property type="entry name" value="SUBTILASE_ASP"/>
    <property type="match status" value="1"/>
</dbReference>
<comment type="similarity">
    <text evidence="2 11">Belongs to the CobT family.</text>
</comment>
<evidence type="ECO:0000256" key="3">
    <source>
        <dbReference type="ARBA" id="ARBA00011991"/>
    </source>
</evidence>
<sequence>MTPIAALDRSQEAAFRALVDGKAKPPGALGKVEDLAVRLALIAGRTDPRFDNALLLVFAGDHGLNEAGVSAYPSAVTTAMVATLLAGKASANAFAGAVGAQVMVVDAGVDADLPPHPALIDAKVRKGTRNAQLGPALTPDEVESALARGAAIARNAIEADGVQVLAVGEMGIGNSASAALILHRLAPAPLADCIGLGAGHDAEGLARKHAVLSQAAARSDAADPREVLAQFGGLEIIAMAGAILGAAAARTPVLIDGFIASTAALAAIRLEPACADFCIFTHRSAEKGHAIVLAAAGADPLLDLSMRLGEGTGALLALPMVRAAAAMLRDVASLDDVLAGRL</sequence>
<dbReference type="EMBL" id="JACIDK010000003">
    <property type="protein sequence ID" value="MBB3891595.1"/>
    <property type="molecule type" value="Genomic_DNA"/>
</dbReference>
<dbReference type="AlphaFoldDB" id="A0A839ZYG2"/>
<dbReference type="InterPro" id="IPR023827">
    <property type="entry name" value="Peptidase_S8_Asp-AS"/>
</dbReference>